<organism evidence="1 3">
    <name type="scientific">Rotaria magnacalcarata</name>
    <dbReference type="NCBI Taxonomy" id="392030"/>
    <lineage>
        <taxon>Eukaryota</taxon>
        <taxon>Metazoa</taxon>
        <taxon>Spiralia</taxon>
        <taxon>Gnathifera</taxon>
        <taxon>Rotifera</taxon>
        <taxon>Eurotatoria</taxon>
        <taxon>Bdelloidea</taxon>
        <taxon>Philodinida</taxon>
        <taxon>Philodinidae</taxon>
        <taxon>Rotaria</taxon>
    </lineage>
</organism>
<dbReference type="Gene3D" id="3.40.50.1820">
    <property type="entry name" value="alpha/beta hydrolase"/>
    <property type="match status" value="1"/>
</dbReference>
<name>A0A8S3FZH6_9BILA</name>
<dbReference type="Proteomes" id="UP000681967">
    <property type="component" value="Unassembled WGS sequence"/>
</dbReference>
<reference evidence="1" key="1">
    <citation type="submission" date="2021-02" db="EMBL/GenBank/DDBJ databases">
        <authorList>
            <person name="Nowell W R."/>
        </authorList>
    </citation>
    <scope>NUCLEOTIDE SEQUENCE</scope>
</reference>
<evidence type="ECO:0000313" key="2">
    <source>
        <dbReference type="EMBL" id="CAF5216659.1"/>
    </source>
</evidence>
<feature type="non-terminal residue" evidence="1">
    <location>
        <position position="1"/>
    </location>
</feature>
<dbReference type="InterPro" id="IPR029058">
    <property type="entry name" value="AB_hydrolase_fold"/>
</dbReference>
<dbReference type="AlphaFoldDB" id="A0A8S3FZH6"/>
<comment type="caution">
    <text evidence="1">The sequence shown here is derived from an EMBL/GenBank/DDBJ whole genome shotgun (WGS) entry which is preliminary data.</text>
</comment>
<evidence type="ECO:0000313" key="3">
    <source>
        <dbReference type="Proteomes" id="UP000681967"/>
    </source>
</evidence>
<gene>
    <name evidence="1" type="ORF">BYL167_LOCUS71340</name>
    <name evidence="2" type="ORF">GIL414_LOCUS81996</name>
</gene>
<accession>A0A8S3FZH6</accession>
<dbReference type="EMBL" id="CAJOBJ010358929">
    <property type="protein sequence ID" value="CAF5216659.1"/>
    <property type="molecule type" value="Genomic_DNA"/>
</dbReference>
<sequence length="166" mass="18940">GLIATLYASSGSRNADIDAVILNSPYLSIVESTAIESALLTVLRKLKISQDVDAGWYGRSIHVSDRGEWNFDLNKIPIDTVRLHGSFFSAVHRVHQDLIKGRIKMKCPVLLMCSNRSMHAEKQWCDEYGEILGRVQKLSNINHRLEAFKYYYMYKSIVRDFSGTVR</sequence>
<evidence type="ECO:0000313" key="1">
    <source>
        <dbReference type="EMBL" id="CAF5146664.1"/>
    </source>
</evidence>
<dbReference type="EMBL" id="CAJOBH010255162">
    <property type="protein sequence ID" value="CAF5146664.1"/>
    <property type="molecule type" value="Genomic_DNA"/>
</dbReference>
<proteinExistence type="predicted"/>
<protein>
    <submittedName>
        <fullName evidence="1">Uncharacterized protein</fullName>
    </submittedName>
</protein>
<dbReference type="Proteomes" id="UP000681720">
    <property type="component" value="Unassembled WGS sequence"/>
</dbReference>